<dbReference type="RefSeq" id="WP_017421401.1">
    <property type="nucleotide sequence ID" value="NZ_CP019122.1"/>
</dbReference>
<gene>
    <name evidence="3" type="ORF">AL548_000160</name>
    <name evidence="2" type="ORF">I7730_23765</name>
</gene>
<reference evidence="2" key="3">
    <citation type="submission" date="2019-01" db="EMBL/GenBank/DDBJ databases">
        <authorList>
            <consortium name="NCBI Pathogen Detection Project"/>
        </authorList>
    </citation>
    <scope>NUCLEOTIDE SEQUENCE</scope>
    <source>
        <strain evidence="2">BCW_3452</strain>
    </source>
</reference>
<comment type="caution">
    <text evidence="2">The sequence shown here is derived from an EMBL/GenBank/DDBJ whole genome shotgun (WGS) entry which is preliminary data.</text>
</comment>
<dbReference type="PROSITE" id="PS51186">
    <property type="entry name" value="GNAT"/>
    <property type="match status" value="1"/>
</dbReference>
<evidence type="ECO:0000313" key="4">
    <source>
        <dbReference type="Proteomes" id="UP000054370"/>
    </source>
</evidence>
<reference evidence="2" key="2">
    <citation type="journal article" date="2018" name="Genome Biol.">
        <title>SKESA: strategic k-mer extension for scrupulous assemblies.</title>
        <authorList>
            <person name="Souvorov A."/>
            <person name="Agarwala R."/>
            <person name="Lipman D.J."/>
        </authorList>
    </citation>
    <scope>NUCLEOTIDE SEQUENCE</scope>
    <source>
        <strain evidence="2">BCW_3452</strain>
    </source>
</reference>
<evidence type="ECO:0000313" key="3">
    <source>
        <dbReference type="EMBL" id="PNM77022.1"/>
    </source>
</evidence>
<dbReference type="PANTHER" id="PTHR43233:SF1">
    <property type="entry name" value="FAMILY N-ACETYLTRANSFERASE, PUTATIVE (AFU_ORTHOLOGUE AFUA_6G03350)-RELATED"/>
    <property type="match status" value="1"/>
</dbReference>
<dbReference type="InterPro" id="IPR053144">
    <property type="entry name" value="Acetyltransferase_Butenolide"/>
</dbReference>
<keyword evidence="4" id="KW-1185">Reference proteome</keyword>
<dbReference type="AlphaFoldDB" id="A0A2S3RJ46"/>
<name>A0A2S3RJ46_VIBVL</name>
<dbReference type="SUPFAM" id="SSF55729">
    <property type="entry name" value="Acyl-CoA N-acyltransferases (Nat)"/>
    <property type="match status" value="1"/>
</dbReference>
<dbReference type="Pfam" id="PF00583">
    <property type="entry name" value="Acetyltransf_1"/>
    <property type="match status" value="1"/>
</dbReference>
<reference evidence="3 4" key="1">
    <citation type="submission" date="2017-12" db="EMBL/GenBank/DDBJ databases">
        <title>FDA dAtabase for Regulatory Grade micrObial Sequences (FDA-ARGOS): Supporting development and validation of Infectious Disease Dx tests.</title>
        <authorList>
            <person name="Hoffmann M."/>
            <person name="Allard M."/>
            <person name="Evans P."/>
            <person name="Brown E."/>
            <person name="Tallon L.J."/>
            <person name="Sadzewicz L."/>
            <person name="Sengamalay N."/>
            <person name="Ott S."/>
            <person name="Godinez A."/>
            <person name="Nagaraj S."/>
            <person name="Vavikolanu K."/>
            <person name="Aluvathingal J."/>
            <person name="Nadendla S."/>
            <person name="Hobson J."/>
            <person name="Sichtig H."/>
        </authorList>
    </citation>
    <scope>NUCLEOTIDE SEQUENCE [LARGE SCALE GENOMIC DNA]</scope>
    <source>
        <strain evidence="4">ATCC 29307</strain>
        <strain evidence="3">FDAARGOS_118</strain>
    </source>
</reference>
<evidence type="ECO:0000313" key="2">
    <source>
        <dbReference type="EMBL" id="HAS8542801.1"/>
    </source>
</evidence>
<dbReference type="Proteomes" id="UP000863257">
    <property type="component" value="Unassembled WGS sequence"/>
</dbReference>
<dbReference type="Gene3D" id="3.40.630.30">
    <property type="match status" value="1"/>
</dbReference>
<sequence length="141" mass="16179">MQGYRVTTDQSEMDFSVIFDFISKSYWAKGIPQATMHKAIDNAFCFAVLQDNGELVGFARLITDKATFAYLADVFILPQHRGQGLSKWLMEKIIAHPELQGLRRMILATRDAHGLYKQFGFTPIEPVENFMQIWQPNVYQG</sequence>
<feature type="domain" description="N-acetyltransferase" evidence="1">
    <location>
        <begin position="5"/>
        <end position="139"/>
    </location>
</feature>
<evidence type="ECO:0000259" key="1">
    <source>
        <dbReference type="PROSITE" id="PS51186"/>
    </source>
</evidence>
<dbReference type="InterPro" id="IPR000182">
    <property type="entry name" value="GNAT_dom"/>
</dbReference>
<dbReference type="GeneID" id="93897426"/>
<dbReference type="PANTHER" id="PTHR43233">
    <property type="entry name" value="FAMILY N-ACETYLTRANSFERASE, PUTATIVE (AFU_ORTHOLOGUE AFUA_6G03350)-RELATED"/>
    <property type="match status" value="1"/>
</dbReference>
<proteinExistence type="predicted"/>
<accession>A0A2S3RJ46</accession>
<keyword evidence="2" id="KW-0808">Transferase</keyword>
<dbReference type="InterPro" id="IPR016181">
    <property type="entry name" value="Acyl_CoA_acyltransferase"/>
</dbReference>
<dbReference type="GO" id="GO:0016747">
    <property type="term" value="F:acyltransferase activity, transferring groups other than amino-acyl groups"/>
    <property type="evidence" value="ECO:0007669"/>
    <property type="project" value="InterPro"/>
</dbReference>
<protein>
    <submittedName>
        <fullName evidence="2 3">N-acetyltransferase</fullName>
    </submittedName>
</protein>
<dbReference type="Proteomes" id="UP000054370">
    <property type="component" value="Unassembled WGS sequence"/>
</dbReference>
<organism evidence="2">
    <name type="scientific">Vibrio vulnificus</name>
    <dbReference type="NCBI Taxonomy" id="672"/>
    <lineage>
        <taxon>Bacteria</taxon>
        <taxon>Pseudomonadati</taxon>
        <taxon>Pseudomonadota</taxon>
        <taxon>Gammaproteobacteria</taxon>
        <taxon>Vibrionales</taxon>
        <taxon>Vibrionaceae</taxon>
        <taxon>Vibrio</taxon>
    </lineage>
</organism>
<dbReference type="EMBL" id="DACRBY010000054">
    <property type="protein sequence ID" value="HAS8542801.1"/>
    <property type="molecule type" value="Genomic_DNA"/>
</dbReference>
<dbReference type="EMBL" id="LOSH02000001">
    <property type="protein sequence ID" value="PNM77022.1"/>
    <property type="molecule type" value="Genomic_DNA"/>
</dbReference>
<dbReference type="CDD" id="cd04301">
    <property type="entry name" value="NAT_SF"/>
    <property type="match status" value="1"/>
</dbReference>